<feature type="transmembrane region" description="Helical" evidence="6">
    <location>
        <begin position="153"/>
        <end position="171"/>
    </location>
</feature>
<dbReference type="InterPro" id="IPR000175">
    <property type="entry name" value="Na/ntran_symport"/>
</dbReference>
<feature type="transmembrane region" description="Helical" evidence="6">
    <location>
        <begin position="12"/>
        <end position="29"/>
    </location>
</feature>
<sequence>MSSTRGSFGSKLGIILAAAGSAVGLGNIWRFPTQAGENGGSAFILVYLLCVICLGLPLMLAECVIGRHSRANTGSAFMVLAPNTNWKWLGRFSVLAAFLILSYYNVVAGWTLAYLYEAVTGTFIELAGTMTPGGANPFSVNFMEFVSDPLKPILFLVIFMLITHVIIMRGVEKGIEKSAKIFMPALFIIVVVLAISALTMPGAKQGLYFLFHPDFSAINSKVILSALGQCFFSLSLGMGCLCTYASYFRKDANLPKTAITVGCMDTFVAIMAGIIIFPAVFSVPGMEPGQGPSLVFIALPNIFNSALSDSPILAWLVPVLFYLLLVFATITSTISLHEVITAFISETFGPSRHKAAVMVSVSTILLGCVCSLSMGPLGDFKIADMVIFDFFDFFTAKIMLPIAAAFFALFVGWKLKIRPLWVELTSHGLVKFKGLRLFLFAVRFVVPVLILLVFLSELNII</sequence>
<feature type="transmembrane region" description="Helical" evidence="6">
    <location>
        <begin position="259"/>
        <end position="281"/>
    </location>
</feature>
<protein>
    <submittedName>
        <fullName evidence="7">Sodium:neurotransmitter symporter family protein</fullName>
    </submittedName>
</protein>
<proteinExistence type="predicted"/>
<dbReference type="eggNOG" id="COG0733">
    <property type="taxonomic scope" value="Bacteria"/>
</dbReference>
<feature type="transmembrane region" description="Helical" evidence="6">
    <location>
        <begin position="223"/>
        <end position="247"/>
    </location>
</feature>
<feature type="transmembrane region" description="Helical" evidence="6">
    <location>
        <begin position="92"/>
        <end position="116"/>
    </location>
</feature>
<dbReference type="EMBL" id="AEVO01000056">
    <property type="protein sequence ID" value="EFY07007.1"/>
    <property type="molecule type" value="Genomic_DNA"/>
</dbReference>
<feature type="transmembrane region" description="Helical" evidence="6">
    <location>
        <begin position="434"/>
        <end position="455"/>
    </location>
</feature>
<feature type="transmembrane region" description="Helical" evidence="6">
    <location>
        <begin position="312"/>
        <end position="334"/>
    </location>
</feature>
<keyword evidence="8" id="KW-1185">Reference proteome</keyword>
<organism evidence="7 8">
    <name type="scientific">Succinatimonas hippei (strain DSM 22608 / JCM 16073 / KCTC 15190 / YIT 12066)</name>
    <dbReference type="NCBI Taxonomy" id="762983"/>
    <lineage>
        <taxon>Bacteria</taxon>
        <taxon>Pseudomonadati</taxon>
        <taxon>Pseudomonadota</taxon>
        <taxon>Gammaproteobacteria</taxon>
        <taxon>Aeromonadales</taxon>
        <taxon>Succinivibrionaceae</taxon>
        <taxon>Succinatimonas</taxon>
    </lineage>
</organism>
<dbReference type="OrthoDB" id="9762833at2"/>
<feature type="transmembrane region" description="Helical" evidence="6">
    <location>
        <begin position="394"/>
        <end position="413"/>
    </location>
</feature>
<dbReference type="InterPro" id="IPR037272">
    <property type="entry name" value="SNS_sf"/>
</dbReference>
<evidence type="ECO:0000256" key="3">
    <source>
        <dbReference type="ARBA" id="ARBA00022692"/>
    </source>
</evidence>
<evidence type="ECO:0000256" key="2">
    <source>
        <dbReference type="ARBA" id="ARBA00022448"/>
    </source>
</evidence>
<feature type="transmembrane region" description="Helical" evidence="6">
    <location>
        <begin position="41"/>
        <end position="60"/>
    </location>
</feature>
<evidence type="ECO:0000256" key="5">
    <source>
        <dbReference type="ARBA" id="ARBA00023136"/>
    </source>
</evidence>
<dbReference type="NCBIfam" id="NF037979">
    <property type="entry name" value="Na_transp"/>
    <property type="match status" value="1"/>
</dbReference>
<feature type="transmembrane region" description="Helical" evidence="6">
    <location>
        <begin position="183"/>
        <end position="203"/>
    </location>
</feature>
<dbReference type="AlphaFoldDB" id="E8LKE5"/>
<dbReference type="PRINTS" id="PR00176">
    <property type="entry name" value="NANEUSMPORT"/>
</dbReference>
<dbReference type="RefSeq" id="WP_009143383.1">
    <property type="nucleotide sequence ID" value="NZ_GL830992.1"/>
</dbReference>
<comment type="subcellular location">
    <subcellularLocation>
        <location evidence="1">Membrane</location>
        <topology evidence="1">Multi-pass membrane protein</topology>
    </subcellularLocation>
</comment>
<evidence type="ECO:0000313" key="7">
    <source>
        <dbReference type="EMBL" id="EFY07007.1"/>
    </source>
</evidence>
<evidence type="ECO:0000256" key="4">
    <source>
        <dbReference type="ARBA" id="ARBA00022989"/>
    </source>
</evidence>
<keyword evidence="2" id="KW-0813">Transport</keyword>
<dbReference type="HOGENOM" id="CLU_006855_3_4_6"/>
<evidence type="ECO:0000313" key="8">
    <source>
        <dbReference type="Proteomes" id="UP000018458"/>
    </source>
</evidence>
<keyword evidence="5 6" id="KW-0472">Membrane</keyword>
<feature type="transmembrane region" description="Helical" evidence="6">
    <location>
        <begin position="355"/>
        <end position="374"/>
    </location>
</feature>
<comment type="caution">
    <text evidence="7">The sequence shown here is derived from an EMBL/GenBank/DDBJ whole genome shotgun (WGS) entry which is preliminary data.</text>
</comment>
<dbReference type="Proteomes" id="UP000018458">
    <property type="component" value="Unassembled WGS sequence"/>
</dbReference>
<dbReference type="SUPFAM" id="SSF161070">
    <property type="entry name" value="SNF-like"/>
    <property type="match status" value="1"/>
</dbReference>
<reference evidence="7 8" key="1">
    <citation type="submission" date="2011-01" db="EMBL/GenBank/DDBJ databases">
        <authorList>
            <person name="Weinstock G."/>
            <person name="Sodergren E."/>
            <person name="Clifton S."/>
            <person name="Fulton L."/>
            <person name="Fulton B."/>
            <person name="Courtney L."/>
            <person name="Fronick C."/>
            <person name="Harrison M."/>
            <person name="Strong C."/>
            <person name="Farmer C."/>
            <person name="Delahaunty K."/>
            <person name="Markovic C."/>
            <person name="Hall O."/>
            <person name="Minx P."/>
            <person name="Tomlinson C."/>
            <person name="Mitreva M."/>
            <person name="Hou S."/>
            <person name="Chen J."/>
            <person name="Wollam A."/>
            <person name="Pepin K.H."/>
            <person name="Johnson M."/>
            <person name="Bhonagiri V."/>
            <person name="Zhang X."/>
            <person name="Suruliraj S."/>
            <person name="Warren W."/>
            <person name="Chinwalla A."/>
            <person name="Mardis E.R."/>
            <person name="Wilson R.K."/>
        </authorList>
    </citation>
    <scope>NUCLEOTIDE SEQUENCE [LARGE SCALE GENOMIC DNA]</scope>
    <source>
        <strain evidence="8">DSM 22608 / JCM 16073 / KCTC 15190 / YIT 12066</strain>
    </source>
</reference>
<gene>
    <name evidence="7" type="ORF">HMPREF9444_01183</name>
</gene>
<keyword evidence="3 6" id="KW-0812">Transmembrane</keyword>
<dbReference type="GO" id="GO:0016020">
    <property type="term" value="C:membrane"/>
    <property type="evidence" value="ECO:0007669"/>
    <property type="project" value="UniProtKB-SubCell"/>
</dbReference>
<dbReference type="PANTHER" id="PTHR42948">
    <property type="entry name" value="TRANSPORTER"/>
    <property type="match status" value="1"/>
</dbReference>
<evidence type="ECO:0000256" key="1">
    <source>
        <dbReference type="ARBA" id="ARBA00004141"/>
    </source>
</evidence>
<dbReference type="Pfam" id="PF00209">
    <property type="entry name" value="SNF"/>
    <property type="match status" value="2"/>
</dbReference>
<dbReference type="CDD" id="cd10336">
    <property type="entry name" value="SLC6sbd_Tyt1-Like"/>
    <property type="match status" value="1"/>
</dbReference>
<evidence type="ECO:0000256" key="6">
    <source>
        <dbReference type="SAM" id="Phobius"/>
    </source>
</evidence>
<keyword evidence="4 6" id="KW-1133">Transmembrane helix</keyword>
<name>E8LKE5_SUCHY</name>
<dbReference type="PROSITE" id="PS50267">
    <property type="entry name" value="NA_NEUROTRAN_SYMP_3"/>
    <property type="match status" value="1"/>
</dbReference>
<dbReference type="PANTHER" id="PTHR42948:SF1">
    <property type="entry name" value="TRANSPORTER"/>
    <property type="match status" value="1"/>
</dbReference>
<accession>E8LKE5</accession>
<dbReference type="InterPro" id="IPR047218">
    <property type="entry name" value="YocR/YhdH-like"/>
</dbReference>